<dbReference type="AlphaFoldDB" id="A0AAD8YEP7"/>
<dbReference type="EMBL" id="JATAAI010000006">
    <property type="protein sequence ID" value="KAK1744968.1"/>
    <property type="molecule type" value="Genomic_DNA"/>
</dbReference>
<feature type="compositionally biased region" description="Basic residues" evidence="1">
    <location>
        <begin position="86"/>
        <end position="96"/>
    </location>
</feature>
<sequence>KATAAKSVCSNGSSDEGNGWTRGENHCRKTCRCEQATWEQYKKDNEDKLNISGLDQKKMEEYRKELDAERDKRLNRGLNHKDDKKSSKRKKKKRHRYSDSDSSDYSSDDDKRSHKRKKHRKKSSKHDRKKHSRRYDSDSYDSDDDRKKSSKHKKRKEKKRRKHQMMGAIVAIAID</sequence>
<evidence type="ECO:0000313" key="3">
    <source>
        <dbReference type="Proteomes" id="UP001224775"/>
    </source>
</evidence>
<feature type="non-terminal residue" evidence="2">
    <location>
        <position position="1"/>
    </location>
</feature>
<evidence type="ECO:0000256" key="1">
    <source>
        <dbReference type="SAM" id="MobiDB-lite"/>
    </source>
</evidence>
<feature type="compositionally biased region" description="Basic and acidic residues" evidence="1">
    <location>
        <begin position="64"/>
        <end position="85"/>
    </location>
</feature>
<accession>A0AAD8YEP7</accession>
<organism evidence="2 3">
    <name type="scientific">Skeletonema marinoi</name>
    <dbReference type="NCBI Taxonomy" id="267567"/>
    <lineage>
        <taxon>Eukaryota</taxon>
        <taxon>Sar</taxon>
        <taxon>Stramenopiles</taxon>
        <taxon>Ochrophyta</taxon>
        <taxon>Bacillariophyta</taxon>
        <taxon>Coscinodiscophyceae</taxon>
        <taxon>Thalassiosirophycidae</taxon>
        <taxon>Thalassiosirales</taxon>
        <taxon>Skeletonemataceae</taxon>
        <taxon>Skeletonema</taxon>
        <taxon>Skeletonema marinoi-dohrnii complex</taxon>
    </lineage>
</organism>
<comment type="caution">
    <text evidence="2">The sequence shown here is derived from an EMBL/GenBank/DDBJ whole genome shotgun (WGS) entry which is preliminary data.</text>
</comment>
<evidence type="ECO:0000313" key="2">
    <source>
        <dbReference type="EMBL" id="KAK1744968.1"/>
    </source>
</evidence>
<feature type="compositionally biased region" description="Basic residues" evidence="1">
    <location>
        <begin position="148"/>
        <end position="164"/>
    </location>
</feature>
<reference evidence="2" key="1">
    <citation type="submission" date="2023-06" db="EMBL/GenBank/DDBJ databases">
        <title>Survivors Of The Sea: Transcriptome response of Skeletonema marinoi to long-term dormancy.</title>
        <authorList>
            <person name="Pinder M.I.M."/>
            <person name="Kourtchenko O."/>
            <person name="Robertson E.K."/>
            <person name="Larsson T."/>
            <person name="Maumus F."/>
            <person name="Osuna-Cruz C.M."/>
            <person name="Vancaester E."/>
            <person name="Stenow R."/>
            <person name="Vandepoele K."/>
            <person name="Ploug H."/>
            <person name="Bruchert V."/>
            <person name="Godhe A."/>
            <person name="Topel M."/>
        </authorList>
    </citation>
    <scope>NUCLEOTIDE SEQUENCE</scope>
    <source>
        <strain evidence="2">R05AC</strain>
    </source>
</reference>
<gene>
    <name evidence="2" type="ORF">QTG54_004259</name>
</gene>
<feature type="compositionally biased region" description="Basic residues" evidence="1">
    <location>
        <begin position="113"/>
        <end position="133"/>
    </location>
</feature>
<name>A0AAD8YEP7_9STRA</name>
<protein>
    <submittedName>
        <fullName evidence="2">Uncharacterized protein</fullName>
    </submittedName>
</protein>
<keyword evidence="3" id="KW-1185">Reference proteome</keyword>
<feature type="region of interest" description="Disordered" evidence="1">
    <location>
        <begin position="1"/>
        <end position="25"/>
    </location>
</feature>
<feature type="region of interest" description="Disordered" evidence="1">
    <location>
        <begin position="64"/>
        <end position="166"/>
    </location>
</feature>
<dbReference type="Proteomes" id="UP001224775">
    <property type="component" value="Unassembled WGS sequence"/>
</dbReference>
<proteinExistence type="predicted"/>